<gene>
    <name evidence="1" type="ORF">F7R14_22285</name>
    <name evidence="2" type="ORF">SAMN04490191_0173</name>
</gene>
<dbReference type="Proteomes" id="UP000182814">
    <property type="component" value="Chromosome I"/>
</dbReference>
<evidence type="ECO:0000313" key="2">
    <source>
        <dbReference type="EMBL" id="SDR88307.1"/>
    </source>
</evidence>
<proteinExistence type="predicted"/>
<dbReference type="PATRIC" id="fig|163011.3.peg.5712"/>
<reference evidence="1 4" key="3">
    <citation type="submission" date="2019-09" db="EMBL/GenBank/DDBJ databases">
        <title>Draft genome sequences of 48 bacterial type strains from the CCUG.</title>
        <authorList>
            <person name="Tunovic T."/>
            <person name="Pineiro-Iglesias B."/>
            <person name="Unosson C."/>
            <person name="Inganas E."/>
            <person name="Ohlen M."/>
            <person name="Cardew S."/>
            <person name="Jensie-Markopoulos S."/>
            <person name="Salva-Serra F."/>
            <person name="Jaen-Luchoro D."/>
            <person name="Karlsson R."/>
            <person name="Svensson-Stadler L."/>
            <person name="Chun J."/>
            <person name="Moore E."/>
        </authorList>
    </citation>
    <scope>NUCLEOTIDE SEQUENCE [LARGE SCALE GENOMIC DNA]</scope>
    <source>
        <strain evidence="1 4">CCUG 51522</strain>
    </source>
</reference>
<organism evidence="2 3">
    <name type="scientific">Pseudomonas lini</name>
    <dbReference type="NCBI Taxonomy" id="163011"/>
    <lineage>
        <taxon>Bacteria</taxon>
        <taxon>Pseudomonadati</taxon>
        <taxon>Pseudomonadota</taxon>
        <taxon>Gammaproteobacteria</taxon>
        <taxon>Pseudomonadales</taxon>
        <taxon>Pseudomonadaceae</taxon>
        <taxon>Pseudomonas</taxon>
    </lineage>
</organism>
<dbReference type="SUPFAM" id="SSF54909">
    <property type="entry name" value="Dimeric alpha+beta barrel"/>
    <property type="match status" value="1"/>
</dbReference>
<protein>
    <submittedName>
        <fullName evidence="1">NIPSNAP family protein</fullName>
    </submittedName>
    <submittedName>
        <fullName evidence="2">NIPSNAP protein</fullName>
    </submittedName>
</protein>
<dbReference type="Gene3D" id="3.30.70.100">
    <property type="match status" value="1"/>
</dbReference>
<evidence type="ECO:0000313" key="3">
    <source>
        <dbReference type="Proteomes" id="UP000182814"/>
    </source>
</evidence>
<evidence type="ECO:0000313" key="4">
    <source>
        <dbReference type="Proteomes" id="UP000434925"/>
    </source>
</evidence>
<dbReference type="Proteomes" id="UP000434925">
    <property type="component" value="Unassembled WGS sequence"/>
</dbReference>
<sequence>MTRIVEILMYTLKPGSGLDFHRIMREVSVPLHLKAGMDVVSYGGSLHDDDSYHLIRSYESESHRHASQDLFYSSTDWKQGPRADIISRIEVSTTTVMALTQDAIDAIRASRKSIQG</sequence>
<dbReference type="AlphaFoldDB" id="A0A0J6K202"/>
<evidence type="ECO:0000313" key="1">
    <source>
        <dbReference type="EMBL" id="KAB0501665.1"/>
    </source>
</evidence>
<dbReference type="InterPro" id="IPR011008">
    <property type="entry name" value="Dimeric_a/b-barrel"/>
</dbReference>
<reference evidence="2" key="1">
    <citation type="submission" date="2016-10" db="EMBL/GenBank/DDBJ databases">
        <authorList>
            <person name="de Groot N.N."/>
        </authorList>
    </citation>
    <scope>NUCLEOTIDE SEQUENCE [LARGE SCALE GENOMIC DNA]</scope>
    <source>
        <strain evidence="2">BS3782</strain>
    </source>
</reference>
<keyword evidence="3" id="KW-1185">Reference proteome</keyword>
<name>A0A0J6K202_9PSED</name>
<dbReference type="EMBL" id="LT629746">
    <property type="protein sequence ID" value="SDR88307.1"/>
    <property type="molecule type" value="Genomic_DNA"/>
</dbReference>
<accession>A0A0J6K202</accession>
<dbReference type="EMBL" id="VZPO01000009">
    <property type="protein sequence ID" value="KAB0501665.1"/>
    <property type="molecule type" value="Genomic_DNA"/>
</dbReference>
<reference evidence="3" key="2">
    <citation type="submission" date="2016-10" db="EMBL/GenBank/DDBJ databases">
        <authorList>
            <person name="Varghese N."/>
            <person name="Submissions S."/>
        </authorList>
    </citation>
    <scope>NUCLEOTIDE SEQUENCE [LARGE SCALE GENOMIC DNA]</scope>
    <source>
        <strain evidence="3">BS3782</strain>
    </source>
</reference>